<comment type="caution">
    <text evidence="2">The sequence shown here is derived from an EMBL/GenBank/DDBJ whole genome shotgun (WGS) entry which is preliminary data.</text>
</comment>
<gene>
    <name evidence="2" type="ORF">NA57DRAFT_65805</name>
</gene>
<dbReference type="EMBL" id="ML978125">
    <property type="protein sequence ID" value="KAF2099977.1"/>
    <property type="molecule type" value="Genomic_DNA"/>
</dbReference>
<dbReference type="GO" id="GO:0042256">
    <property type="term" value="P:cytosolic ribosome assembly"/>
    <property type="evidence" value="ECO:0007669"/>
    <property type="project" value="TreeGrafter"/>
</dbReference>
<organism evidence="2 3">
    <name type="scientific">Rhizodiscina lignyota</name>
    <dbReference type="NCBI Taxonomy" id="1504668"/>
    <lineage>
        <taxon>Eukaryota</taxon>
        <taxon>Fungi</taxon>
        <taxon>Dikarya</taxon>
        <taxon>Ascomycota</taxon>
        <taxon>Pezizomycotina</taxon>
        <taxon>Dothideomycetes</taxon>
        <taxon>Pleosporomycetidae</taxon>
        <taxon>Aulographales</taxon>
        <taxon>Rhizodiscinaceae</taxon>
        <taxon>Rhizodiscina</taxon>
    </lineage>
</organism>
<feature type="compositionally biased region" description="Basic and acidic residues" evidence="1">
    <location>
        <begin position="181"/>
        <end position="192"/>
    </location>
</feature>
<dbReference type="PANTHER" id="PTHR10826">
    <property type="entry name" value="COMPLEMENT COMPONENT 1"/>
    <property type="match status" value="1"/>
</dbReference>
<feature type="region of interest" description="Disordered" evidence="1">
    <location>
        <begin position="131"/>
        <end position="209"/>
    </location>
</feature>
<dbReference type="SUPFAM" id="SSF54529">
    <property type="entry name" value="Mitochondrial glycoprotein MAM33-like"/>
    <property type="match status" value="1"/>
</dbReference>
<dbReference type="InterPro" id="IPR036561">
    <property type="entry name" value="MAM33_sf"/>
</dbReference>
<evidence type="ECO:0000256" key="1">
    <source>
        <dbReference type="SAM" id="MobiDB-lite"/>
    </source>
</evidence>
<feature type="compositionally biased region" description="Acidic residues" evidence="1">
    <location>
        <begin position="193"/>
        <end position="203"/>
    </location>
</feature>
<dbReference type="Pfam" id="PF02330">
    <property type="entry name" value="MAM33"/>
    <property type="match status" value="1"/>
</dbReference>
<sequence>MLSLRSIARSAPRTTSRLAIQSARPSISAFRNTARLQAKWTPFLRVAAAPFSTSMRRFDGNEELIAKLDSEIKVEQDIGDPETYRGNVREFIENGPWELQDEQGSQEVKLSRTYNDEKIEISFSVADIASIEPSSGMNDPDAAYDDAEYDNEPEVSAQSGGANTKGSVNQGRTSGGNVRVAPEDRVAPADRPELDDEEGDYGEGEQQPGASFPVRLLIKITKDSQPGAMEIEAIAQDGEMMIESVFFYPQPDLADPQTAEGEFKRRMVYAGPRYDNLDVELQDLMDQFLRDRNIDTELSLWLPDFVDYKEQKEYVGWLHNVKNFLS</sequence>
<dbReference type="OrthoDB" id="278212at2759"/>
<dbReference type="PANTHER" id="PTHR10826:SF1">
    <property type="entry name" value="COMPLEMENT COMPONENT 1 Q SUBCOMPONENT-BINDING PROTEIN, MITOCHONDRIAL"/>
    <property type="match status" value="1"/>
</dbReference>
<dbReference type="Proteomes" id="UP000799772">
    <property type="component" value="Unassembled WGS sequence"/>
</dbReference>
<accession>A0A9P4IK51</accession>
<dbReference type="AlphaFoldDB" id="A0A9P4IK51"/>
<proteinExistence type="predicted"/>
<evidence type="ECO:0000313" key="3">
    <source>
        <dbReference type="Proteomes" id="UP000799772"/>
    </source>
</evidence>
<evidence type="ECO:0000313" key="2">
    <source>
        <dbReference type="EMBL" id="KAF2099977.1"/>
    </source>
</evidence>
<keyword evidence="3" id="KW-1185">Reference proteome</keyword>
<dbReference type="Gene3D" id="3.10.280.10">
    <property type="entry name" value="Mitochondrial glycoprotein"/>
    <property type="match status" value="1"/>
</dbReference>
<name>A0A9P4IK51_9PEZI</name>
<dbReference type="InterPro" id="IPR003428">
    <property type="entry name" value="MAM33"/>
</dbReference>
<feature type="compositionally biased region" description="Polar residues" evidence="1">
    <location>
        <begin position="156"/>
        <end position="176"/>
    </location>
</feature>
<protein>
    <submittedName>
        <fullName evidence="2">Mitochondrial glyco protein</fullName>
    </submittedName>
</protein>
<dbReference type="GO" id="GO:0005759">
    <property type="term" value="C:mitochondrial matrix"/>
    <property type="evidence" value="ECO:0007669"/>
    <property type="project" value="InterPro"/>
</dbReference>
<reference evidence="2" key="1">
    <citation type="journal article" date="2020" name="Stud. Mycol.">
        <title>101 Dothideomycetes genomes: a test case for predicting lifestyles and emergence of pathogens.</title>
        <authorList>
            <person name="Haridas S."/>
            <person name="Albert R."/>
            <person name="Binder M."/>
            <person name="Bloem J."/>
            <person name="Labutti K."/>
            <person name="Salamov A."/>
            <person name="Andreopoulos B."/>
            <person name="Baker S."/>
            <person name="Barry K."/>
            <person name="Bills G."/>
            <person name="Bluhm B."/>
            <person name="Cannon C."/>
            <person name="Castanera R."/>
            <person name="Culley D."/>
            <person name="Daum C."/>
            <person name="Ezra D."/>
            <person name="Gonzalez J."/>
            <person name="Henrissat B."/>
            <person name="Kuo A."/>
            <person name="Liang C."/>
            <person name="Lipzen A."/>
            <person name="Lutzoni F."/>
            <person name="Magnuson J."/>
            <person name="Mondo S."/>
            <person name="Nolan M."/>
            <person name="Ohm R."/>
            <person name="Pangilinan J."/>
            <person name="Park H.-J."/>
            <person name="Ramirez L."/>
            <person name="Alfaro M."/>
            <person name="Sun H."/>
            <person name="Tritt A."/>
            <person name="Yoshinaga Y."/>
            <person name="Zwiers L.-H."/>
            <person name="Turgeon B."/>
            <person name="Goodwin S."/>
            <person name="Spatafora J."/>
            <person name="Crous P."/>
            <person name="Grigoriev I."/>
        </authorList>
    </citation>
    <scope>NUCLEOTIDE SEQUENCE</scope>
    <source>
        <strain evidence="2">CBS 133067</strain>
    </source>
</reference>
<feature type="compositionally biased region" description="Acidic residues" evidence="1">
    <location>
        <begin position="142"/>
        <end position="153"/>
    </location>
</feature>